<evidence type="ECO:0000256" key="1">
    <source>
        <dbReference type="ARBA" id="ARBA00007572"/>
    </source>
</evidence>
<dbReference type="Proteomes" id="UP001597368">
    <property type="component" value="Unassembled WGS sequence"/>
</dbReference>
<protein>
    <recommendedName>
        <fullName evidence="2">DNA ligase (ATP)</fullName>
        <ecNumber evidence="2">6.5.1.1</ecNumber>
    </recommendedName>
</protein>
<evidence type="ECO:0000256" key="2">
    <source>
        <dbReference type="ARBA" id="ARBA00012727"/>
    </source>
</evidence>
<dbReference type="InterPro" id="IPR012309">
    <property type="entry name" value="DNA_ligase_ATP-dep_C"/>
</dbReference>
<accession>A0ABW4SPE6</accession>
<feature type="domain" description="ATP-dependent DNA ligase family profile" evidence="5">
    <location>
        <begin position="105"/>
        <end position="228"/>
    </location>
</feature>
<dbReference type="EC" id="6.5.1.1" evidence="2"/>
<dbReference type="Pfam" id="PF01068">
    <property type="entry name" value="DNA_ligase_A_M"/>
    <property type="match status" value="1"/>
</dbReference>
<comment type="catalytic activity">
    <reaction evidence="4">
        <text>ATP + (deoxyribonucleotide)n-3'-hydroxyl + 5'-phospho-(deoxyribonucleotide)m = (deoxyribonucleotide)n+m + AMP + diphosphate.</text>
        <dbReference type="EC" id="6.5.1.1"/>
    </reaction>
</comment>
<organism evidence="6 7">
    <name type="scientific">Nonomuraea mangrovi</name>
    <dbReference type="NCBI Taxonomy" id="2316207"/>
    <lineage>
        <taxon>Bacteria</taxon>
        <taxon>Bacillati</taxon>
        <taxon>Actinomycetota</taxon>
        <taxon>Actinomycetes</taxon>
        <taxon>Streptosporangiales</taxon>
        <taxon>Streptosporangiaceae</taxon>
        <taxon>Nonomuraea</taxon>
    </lineage>
</organism>
<evidence type="ECO:0000313" key="6">
    <source>
        <dbReference type="EMBL" id="MFD1930700.1"/>
    </source>
</evidence>
<dbReference type="Gene3D" id="3.30.1490.70">
    <property type="match status" value="1"/>
</dbReference>
<keyword evidence="7" id="KW-1185">Reference proteome</keyword>
<dbReference type="InterPro" id="IPR014146">
    <property type="entry name" value="LigD_ligase_dom"/>
</dbReference>
<proteinExistence type="inferred from homology"/>
<dbReference type="Gene3D" id="2.40.50.140">
    <property type="entry name" value="Nucleic acid-binding proteins"/>
    <property type="match status" value="1"/>
</dbReference>
<gene>
    <name evidence="6" type="primary">ligD</name>
    <name evidence="6" type="ORF">ACFSKW_04320</name>
</gene>
<reference evidence="7" key="1">
    <citation type="journal article" date="2019" name="Int. J. Syst. Evol. Microbiol.">
        <title>The Global Catalogue of Microorganisms (GCM) 10K type strain sequencing project: providing services to taxonomists for standard genome sequencing and annotation.</title>
        <authorList>
            <consortium name="The Broad Institute Genomics Platform"/>
            <consortium name="The Broad Institute Genome Sequencing Center for Infectious Disease"/>
            <person name="Wu L."/>
            <person name="Ma J."/>
        </authorList>
    </citation>
    <scope>NUCLEOTIDE SEQUENCE [LARGE SCALE GENOMIC DNA]</scope>
    <source>
        <strain evidence="7">ICMP 6774ER</strain>
    </source>
</reference>
<dbReference type="CDD" id="cd07906">
    <property type="entry name" value="Adenylation_DNA_ligase_LigD_LigC"/>
    <property type="match status" value="1"/>
</dbReference>
<dbReference type="InterPro" id="IPR012310">
    <property type="entry name" value="DNA_ligase_ATP-dep_cent"/>
</dbReference>
<comment type="caution">
    <text evidence="6">The sequence shown here is derived from an EMBL/GenBank/DDBJ whole genome shotgun (WGS) entry which is preliminary data.</text>
</comment>
<dbReference type="RefSeq" id="WP_379569348.1">
    <property type="nucleotide sequence ID" value="NZ_JBHUFV010000005.1"/>
</dbReference>
<dbReference type="EMBL" id="JBHUFV010000005">
    <property type="protein sequence ID" value="MFD1930700.1"/>
    <property type="molecule type" value="Genomic_DNA"/>
</dbReference>
<sequence>MALPSYEPMLAKPGSLPVAGEWAYEMKWDGVRALAYVEDRAVRLISRNHKDITVAYTELLMLGGAVGGHDVVLDGEIVAFDASGRPSFGALQPRMHQRNPVKIAELVRSVPVTFMLFDLLHIDAVSAAGLPYTDRRLLLEETVTPGARWQVPVWFRGAGTEAVEASKSLGLEGVVAKRLGSPYRPGQRSADWTKVKNFKNQEVIICGWKPGEGRRAGMIGSLLLGVHDESGRLVFAGHVGTGFTERALADLGARLRPLERPDPSVLGVPPEHARGAHWVEPVMVGEVRYAEWTADGRIRHPSWRGLREDKGPEDVRISQAS</sequence>
<dbReference type="InterPro" id="IPR050191">
    <property type="entry name" value="ATP-dep_DNA_ligase"/>
</dbReference>
<dbReference type="PANTHER" id="PTHR45674">
    <property type="entry name" value="DNA LIGASE 1/3 FAMILY MEMBER"/>
    <property type="match status" value="1"/>
</dbReference>
<comment type="similarity">
    <text evidence="1">Belongs to the ATP-dependent DNA ligase family.</text>
</comment>
<evidence type="ECO:0000256" key="4">
    <source>
        <dbReference type="ARBA" id="ARBA00034003"/>
    </source>
</evidence>
<evidence type="ECO:0000259" key="5">
    <source>
        <dbReference type="PROSITE" id="PS50160"/>
    </source>
</evidence>
<dbReference type="InterPro" id="IPR012340">
    <property type="entry name" value="NA-bd_OB-fold"/>
</dbReference>
<dbReference type="PANTHER" id="PTHR45674:SF4">
    <property type="entry name" value="DNA LIGASE 1"/>
    <property type="match status" value="1"/>
</dbReference>
<keyword evidence="3 6" id="KW-0436">Ligase</keyword>
<dbReference type="NCBIfam" id="TIGR02779">
    <property type="entry name" value="NHEJ_ligase_lig"/>
    <property type="match status" value="1"/>
</dbReference>
<dbReference type="CDD" id="cd07971">
    <property type="entry name" value="OBF_DNA_ligase_LigD"/>
    <property type="match status" value="1"/>
</dbReference>
<dbReference type="Gene3D" id="3.30.470.30">
    <property type="entry name" value="DNA ligase/mRNA capping enzyme"/>
    <property type="match status" value="1"/>
</dbReference>
<dbReference type="Pfam" id="PF04679">
    <property type="entry name" value="DNA_ligase_A_C"/>
    <property type="match status" value="1"/>
</dbReference>
<dbReference type="SUPFAM" id="SSF56091">
    <property type="entry name" value="DNA ligase/mRNA capping enzyme, catalytic domain"/>
    <property type="match status" value="1"/>
</dbReference>
<evidence type="ECO:0000313" key="7">
    <source>
        <dbReference type="Proteomes" id="UP001597368"/>
    </source>
</evidence>
<name>A0ABW4SPE6_9ACTN</name>
<dbReference type="GO" id="GO:0016874">
    <property type="term" value="F:ligase activity"/>
    <property type="evidence" value="ECO:0007669"/>
    <property type="project" value="UniProtKB-KW"/>
</dbReference>
<dbReference type="SUPFAM" id="SSF50249">
    <property type="entry name" value="Nucleic acid-binding proteins"/>
    <property type="match status" value="1"/>
</dbReference>
<evidence type="ECO:0000256" key="3">
    <source>
        <dbReference type="ARBA" id="ARBA00022598"/>
    </source>
</evidence>
<dbReference type="PROSITE" id="PS50160">
    <property type="entry name" value="DNA_LIGASE_A3"/>
    <property type="match status" value="1"/>
</dbReference>